<organism evidence="3 4">
    <name type="scientific">Brassica campestris</name>
    <name type="common">Field mustard</name>
    <dbReference type="NCBI Taxonomy" id="3711"/>
    <lineage>
        <taxon>Eukaryota</taxon>
        <taxon>Viridiplantae</taxon>
        <taxon>Streptophyta</taxon>
        <taxon>Embryophyta</taxon>
        <taxon>Tracheophyta</taxon>
        <taxon>Spermatophyta</taxon>
        <taxon>Magnoliopsida</taxon>
        <taxon>eudicotyledons</taxon>
        <taxon>Gunneridae</taxon>
        <taxon>Pentapetalae</taxon>
        <taxon>rosids</taxon>
        <taxon>malvids</taxon>
        <taxon>Brassicales</taxon>
        <taxon>Brassicaceae</taxon>
        <taxon>Brassiceae</taxon>
        <taxon>Brassica</taxon>
    </lineage>
</organism>
<dbReference type="EMBL" id="LR031570">
    <property type="protein sequence ID" value="VDC73383.1"/>
    <property type="molecule type" value="Genomic_DNA"/>
</dbReference>
<reference evidence="2" key="3">
    <citation type="submission" date="2018-11" db="EMBL/GenBank/DDBJ databases">
        <authorList>
            <consortium name="Genoscope - CEA"/>
            <person name="William W."/>
        </authorList>
    </citation>
    <scope>NUCLEOTIDE SEQUENCE</scope>
</reference>
<feature type="signal peptide" evidence="1">
    <location>
        <begin position="1"/>
        <end position="25"/>
    </location>
</feature>
<evidence type="ECO:0000313" key="2">
    <source>
        <dbReference type="EMBL" id="VDC73383.1"/>
    </source>
</evidence>
<dbReference type="Gramene" id="Bra031971.1">
    <property type="protein sequence ID" value="Bra031971.1-P"/>
    <property type="gene ID" value="Bra031971"/>
</dbReference>
<dbReference type="InParanoid" id="M4ET41"/>
<gene>
    <name evidence="2" type="ORF">BRAA05T23097Z</name>
</gene>
<evidence type="ECO:0000256" key="1">
    <source>
        <dbReference type="SAM" id="SignalP"/>
    </source>
</evidence>
<dbReference type="EnsemblPlants" id="Bra031971.1">
    <property type="protein sequence ID" value="Bra031971.1-P"/>
    <property type="gene ID" value="Bra031971"/>
</dbReference>
<reference evidence="4" key="2">
    <citation type="journal article" date="2018" name="Hortic Res">
        <title>Improved Brassica rapa reference genome by single-molecule sequencing and chromosome conformation capture technologies.</title>
        <authorList>
            <person name="Zhang L."/>
            <person name="Cai X."/>
            <person name="Wu J."/>
            <person name="Liu M."/>
            <person name="Grob S."/>
            <person name="Cheng F."/>
            <person name="Liang J."/>
            <person name="Cai C."/>
            <person name="Liu Z."/>
            <person name="Liu B."/>
            <person name="Wang F."/>
            <person name="Li S."/>
            <person name="Liu F."/>
            <person name="Li X."/>
            <person name="Cheng L."/>
            <person name="Yang W."/>
            <person name="Li M.H."/>
            <person name="Grossniklaus U."/>
            <person name="Zheng H."/>
            <person name="Wang X."/>
        </authorList>
    </citation>
    <scope>NUCLEOTIDE SEQUENCE [LARGE SCALE GENOMIC DNA]</scope>
    <source>
        <strain evidence="4">cv. Chiifu-401-42</strain>
    </source>
</reference>
<keyword evidence="4" id="KW-1185">Reference proteome</keyword>
<sequence length="117" mass="13407">MEKIISMKFTFVIFLVVTSVMSIEATRSLPEEALETMLQGESLPRINVDKQQSHRSEETLETVLHGESLPHGVKLRDPNCKKGYRVFVCYEVLTKEERSRRVLCISKPYVVTSCICN</sequence>
<reference evidence="3" key="4">
    <citation type="submission" date="2023-03" db="UniProtKB">
        <authorList>
            <consortium name="EnsemblPlants"/>
        </authorList>
    </citation>
    <scope>IDENTIFICATION</scope>
    <source>
        <strain evidence="3">cv. Chiifu-401-42</strain>
    </source>
</reference>
<dbReference type="HOGENOM" id="CLU_2088224_0_0_1"/>
<name>M4ET41_BRACM</name>
<dbReference type="AlphaFoldDB" id="M4ET41"/>
<reference evidence="4" key="1">
    <citation type="journal article" date="2011" name="Nat. Genet.">
        <title>The genome of the mesopolyploid crop species Brassica rapa.</title>
        <authorList>
            <consortium name="Brassica rapa Genome Sequencing Project Consortium"/>
            <person name="Wang X."/>
            <person name="Wang H."/>
            <person name="Wang J."/>
            <person name="Sun R."/>
            <person name="Wu J."/>
            <person name="Liu S."/>
            <person name="Bai Y."/>
            <person name="Mun J.H."/>
            <person name="Bancroft I."/>
            <person name="Cheng F."/>
            <person name="Huang S."/>
            <person name="Li X."/>
            <person name="Hua W."/>
            <person name="Wang J."/>
            <person name="Wang X."/>
            <person name="Freeling M."/>
            <person name="Pires J.C."/>
            <person name="Paterson A.H."/>
            <person name="Chalhoub B."/>
            <person name="Wang B."/>
            <person name="Hayward A."/>
            <person name="Sharpe A.G."/>
            <person name="Park B.S."/>
            <person name="Weisshaar B."/>
            <person name="Liu B."/>
            <person name="Li B."/>
            <person name="Liu B."/>
            <person name="Tong C."/>
            <person name="Song C."/>
            <person name="Duran C."/>
            <person name="Peng C."/>
            <person name="Geng C."/>
            <person name="Koh C."/>
            <person name="Lin C."/>
            <person name="Edwards D."/>
            <person name="Mu D."/>
            <person name="Shen D."/>
            <person name="Soumpourou E."/>
            <person name="Li F."/>
            <person name="Fraser F."/>
            <person name="Conant G."/>
            <person name="Lassalle G."/>
            <person name="King G.J."/>
            <person name="Bonnema G."/>
            <person name="Tang H."/>
            <person name="Wang H."/>
            <person name="Belcram H."/>
            <person name="Zhou H."/>
            <person name="Hirakawa H."/>
            <person name="Abe H."/>
            <person name="Guo H."/>
            <person name="Wang H."/>
            <person name="Jin H."/>
            <person name="Parkin I.A."/>
            <person name="Batley J."/>
            <person name="Kim J.S."/>
            <person name="Just J."/>
            <person name="Li J."/>
            <person name="Xu J."/>
            <person name="Deng J."/>
            <person name="Kim J.A."/>
            <person name="Li J."/>
            <person name="Yu J."/>
            <person name="Meng J."/>
            <person name="Wang J."/>
            <person name="Min J."/>
            <person name="Poulain J."/>
            <person name="Wang J."/>
            <person name="Hatakeyama K."/>
            <person name="Wu K."/>
            <person name="Wang L."/>
            <person name="Fang L."/>
            <person name="Trick M."/>
            <person name="Links M.G."/>
            <person name="Zhao M."/>
            <person name="Jin M."/>
            <person name="Ramchiary N."/>
            <person name="Drou N."/>
            <person name="Berkman P.J."/>
            <person name="Cai Q."/>
            <person name="Huang Q."/>
            <person name="Li R."/>
            <person name="Tabata S."/>
            <person name="Cheng S."/>
            <person name="Zhang S."/>
            <person name="Zhang S."/>
            <person name="Huang S."/>
            <person name="Sato S."/>
            <person name="Sun S."/>
            <person name="Kwon S.J."/>
            <person name="Choi S.R."/>
            <person name="Lee T.H."/>
            <person name="Fan W."/>
            <person name="Zhao X."/>
            <person name="Tan X."/>
            <person name="Xu X."/>
            <person name="Wang Y."/>
            <person name="Qiu Y."/>
            <person name="Yin Y."/>
            <person name="Li Y."/>
            <person name="Du Y."/>
            <person name="Liao Y."/>
            <person name="Lim Y."/>
            <person name="Narusaka Y."/>
            <person name="Wang Y."/>
            <person name="Wang Z."/>
            <person name="Li Z."/>
            <person name="Wang Z."/>
            <person name="Xiong Z."/>
            <person name="Zhang Z."/>
        </authorList>
    </citation>
    <scope>NUCLEOTIDE SEQUENCE [LARGE SCALE GENOMIC DNA]</scope>
    <source>
        <strain evidence="4">cv. Chiifu-401-42</strain>
    </source>
</reference>
<protein>
    <submittedName>
        <fullName evidence="2 3">Uncharacterized protein</fullName>
    </submittedName>
</protein>
<keyword evidence="1" id="KW-0732">Signal</keyword>
<dbReference type="OMA" id="RDPNCKK"/>
<proteinExistence type="predicted"/>
<evidence type="ECO:0000313" key="4">
    <source>
        <dbReference type="Proteomes" id="UP000011750"/>
    </source>
</evidence>
<feature type="chain" id="PRO_5042457378" evidence="1">
    <location>
        <begin position="26"/>
        <end position="117"/>
    </location>
</feature>
<accession>A0A3P5ZGG4</accession>
<accession>M4ET41</accession>
<evidence type="ECO:0000313" key="3">
    <source>
        <dbReference type="EnsemblPlants" id="Bra031971.1-P"/>
    </source>
</evidence>
<dbReference type="Proteomes" id="UP000011750">
    <property type="component" value="Chromosome A02"/>
</dbReference>